<name>X1MCR2_9ZZZZ</name>
<evidence type="ECO:0000313" key="1">
    <source>
        <dbReference type="EMBL" id="GAI29063.1"/>
    </source>
</evidence>
<gene>
    <name evidence="1" type="ORF">S06H3_24906</name>
</gene>
<protein>
    <recommendedName>
        <fullName evidence="2">Apea-like HEPN domain-containing protein</fullName>
    </recommendedName>
</protein>
<comment type="caution">
    <text evidence="1">The sequence shown here is derived from an EMBL/GenBank/DDBJ whole genome shotgun (WGS) entry which is preliminary data.</text>
</comment>
<sequence>LLNNSFLSKELTKKIYTIPISKRRSIRVNLAQKLYNQIYNARNSYMHGNPITMKDITAWGETKRHRLDMFAPLLFKIALITRIGINYDDVLFHT</sequence>
<feature type="non-terminal residue" evidence="1">
    <location>
        <position position="94"/>
    </location>
</feature>
<proteinExistence type="predicted"/>
<accession>X1MCR2</accession>
<dbReference type="AlphaFoldDB" id="X1MCR2"/>
<reference evidence="1" key="1">
    <citation type="journal article" date="2014" name="Front. Microbiol.">
        <title>High frequency of phylogenetically diverse reductive dehalogenase-homologous genes in deep subseafloor sedimentary metagenomes.</title>
        <authorList>
            <person name="Kawai M."/>
            <person name="Futagami T."/>
            <person name="Toyoda A."/>
            <person name="Takaki Y."/>
            <person name="Nishi S."/>
            <person name="Hori S."/>
            <person name="Arai W."/>
            <person name="Tsubouchi T."/>
            <person name="Morono Y."/>
            <person name="Uchiyama I."/>
            <person name="Ito T."/>
            <person name="Fujiyama A."/>
            <person name="Inagaki F."/>
            <person name="Takami H."/>
        </authorList>
    </citation>
    <scope>NUCLEOTIDE SEQUENCE</scope>
    <source>
        <strain evidence="1">Expedition CK06-06</strain>
    </source>
</reference>
<feature type="non-terminal residue" evidence="1">
    <location>
        <position position="1"/>
    </location>
</feature>
<evidence type="ECO:0008006" key="2">
    <source>
        <dbReference type="Google" id="ProtNLM"/>
    </source>
</evidence>
<dbReference type="EMBL" id="BARV01014076">
    <property type="protein sequence ID" value="GAI29063.1"/>
    <property type="molecule type" value="Genomic_DNA"/>
</dbReference>
<organism evidence="1">
    <name type="scientific">marine sediment metagenome</name>
    <dbReference type="NCBI Taxonomy" id="412755"/>
    <lineage>
        <taxon>unclassified sequences</taxon>
        <taxon>metagenomes</taxon>
        <taxon>ecological metagenomes</taxon>
    </lineage>
</organism>